<comment type="caution">
    <text evidence="1">The sequence shown here is derived from an EMBL/GenBank/DDBJ whole genome shotgun (WGS) entry which is preliminary data.</text>
</comment>
<evidence type="ECO:0008006" key="3">
    <source>
        <dbReference type="Google" id="ProtNLM"/>
    </source>
</evidence>
<reference evidence="1 2" key="1">
    <citation type="submission" date="2016-10" db="EMBL/GenBank/DDBJ databases">
        <authorList>
            <person name="Varghese N."/>
            <person name="Submissions S."/>
        </authorList>
    </citation>
    <scope>NUCLEOTIDE SEQUENCE [LARGE SCALE GENOMIC DNA]</scope>
    <source>
        <strain evidence="1 2">DSM 17584</strain>
    </source>
</reference>
<evidence type="ECO:0000313" key="2">
    <source>
        <dbReference type="Proteomes" id="UP000198646"/>
    </source>
</evidence>
<gene>
    <name evidence="1" type="ORF">SAMN04488512_110137</name>
</gene>
<name>A0ABY0SEZ9_9RHOB</name>
<protein>
    <recommendedName>
        <fullName evidence="3">DnaA N-terminal domain-containing protein</fullName>
    </recommendedName>
</protein>
<keyword evidence="2" id="KW-1185">Reference proteome</keyword>
<dbReference type="Proteomes" id="UP000198646">
    <property type="component" value="Unassembled WGS sequence"/>
</dbReference>
<evidence type="ECO:0000313" key="1">
    <source>
        <dbReference type="EMBL" id="SDP17591.1"/>
    </source>
</evidence>
<dbReference type="EMBL" id="FNJD01000010">
    <property type="protein sequence ID" value="SDP17591.1"/>
    <property type="molecule type" value="Genomic_DNA"/>
</dbReference>
<organism evidence="1 2">
    <name type="scientific">Sulfitobacter litoralis</name>
    <dbReference type="NCBI Taxonomy" id="335975"/>
    <lineage>
        <taxon>Bacteria</taxon>
        <taxon>Pseudomonadati</taxon>
        <taxon>Pseudomonadota</taxon>
        <taxon>Alphaproteobacteria</taxon>
        <taxon>Rhodobacterales</taxon>
        <taxon>Roseobacteraceae</taxon>
        <taxon>Sulfitobacter</taxon>
    </lineage>
</organism>
<sequence>MLSYSNTSRSLLSVVRSGGRTLPPFAHAAITDAASVCGCGMLAVALHPKSPERSFKALLSHRIQIMLSLHASQTSKSRDRTVVHFSDFADAASSRRCGRSVVAMQRVSPKQSFTGANLTQTHTALSLLAAQTIETRDKGPIRCSYSNGRFRVNLNSNSKAPDALHQALLSQVTSILLDSEDVEIVDVCHHTVVPPA</sequence>
<accession>A0ABY0SEZ9</accession>
<proteinExistence type="predicted"/>